<dbReference type="EMBL" id="NVDQ01000007">
    <property type="protein sequence ID" value="PFV11215.1"/>
    <property type="molecule type" value="Genomic_DNA"/>
</dbReference>
<dbReference type="InterPro" id="IPR009660">
    <property type="entry name" value="Phage_A500_Gp15"/>
</dbReference>
<organism evidence="1 2">
    <name type="scientific">Bacillus cereus</name>
    <dbReference type="NCBI Taxonomy" id="1396"/>
    <lineage>
        <taxon>Bacteria</taxon>
        <taxon>Bacillati</taxon>
        <taxon>Bacillota</taxon>
        <taxon>Bacilli</taxon>
        <taxon>Bacillales</taxon>
        <taxon>Bacillaceae</taxon>
        <taxon>Bacillus</taxon>
        <taxon>Bacillus cereus group</taxon>
    </lineage>
</organism>
<dbReference type="Pfam" id="PF06854">
    <property type="entry name" value="Phage_Gp15"/>
    <property type="match status" value="1"/>
</dbReference>
<evidence type="ECO:0000313" key="2">
    <source>
        <dbReference type="Proteomes" id="UP000226257"/>
    </source>
</evidence>
<comment type="caution">
    <text evidence="1">The sequence shown here is derived from an EMBL/GenBank/DDBJ whole genome shotgun (WGS) entry which is preliminary data.</text>
</comment>
<dbReference type="Proteomes" id="UP000226257">
    <property type="component" value="Unassembled WGS sequence"/>
</dbReference>
<dbReference type="AlphaFoldDB" id="A0A9X7BGB5"/>
<proteinExistence type="predicted"/>
<dbReference type="RefSeq" id="WP_098659908.1">
    <property type="nucleotide sequence ID" value="NZ_NVDQ01000007.1"/>
</dbReference>
<gene>
    <name evidence="1" type="ORF">COK98_02795</name>
</gene>
<name>A0A9X7BGB5_BACCE</name>
<evidence type="ECO:0000313" key="1">
    <source>
        <dbReference type="EMBL" id="PFV11215.1"/>
    </source>
</evidence>
<evidence type="ECO:0008006" key="3">
    <source>
        <dbReference type="Google" id="ProtNLM"/>
    </source>
</evidence>
<protein>
    <recommendedName>
        <fullName evidence="3">Bacteriophage Gp15 protein</fullName>
    </recommendedName>
</protein>
<reference evidence="1 2" key="1">
    <citation type="submission" date="2017-09" db="EMBL/GenBank/DDBJ databases">
        <title>Large-scale bioinformatics analysis of Bacillus genomes uncovers conserved roles of natural products in bacterial physiology.</title>
        <authorList>
            <consortium name="Agbiome Team Llc"/>
            <person name="Bleich R.M."/>
            <person name="Grubbs K.J."/>
            <person name="Santa Maria K.C."/>
            <person name="Allen S.E."/>
            <person name="Farag S."/>
            <person name="Shank E.A."/>
            <person name="Bowers A."/>
        </authorList>
    </citation>
    <scope>NUCLEOTIDE SEQUENCE [LARGE SCALE GENOMIC DNA]</scope>
    <source>
        <strain evidence="1 2">AFS060282</strain>
    </source>
</reference>
<accession>A0A9X7BGB5</accession>
<sequence length="212" mass="25111">MFSLSHALDDSVEFNGEVYQLDLSFDNILLVFEALEDESITRDIDKVLIVLRLLFVDDVELESLDTIVLVYKGIMEQVIGAPQQKDDMEEIEEAEYIECEEKFYDLQQDAQYIYASFLKDYGIDLFEQQGKLHWKKFNALLMSLSDDTMFKKIISIRQRKETKDMSQEERQELREQKRIFALVKSREDAEFEAMDLIQKEEYARKTLQERGE</sequence>